<comment type="caution">
    <text evidence="2">The sequence shown here is derived from an EMBL/GenBank/DDBJ whole genome shotgun (WGS) entry which is preliminary data.</text>
</comment>
<gene>
    <name evidence="2" type="ORF">AFUS01_LOCUS36273</name>
</gene>
<evidence type="ECO:0000256" key="1">
    <source>
        <dbReference type="SAM" id="Phobius"/>
    </source>
</evidence>
<dbReference type="AlphaFoldDB" id="A0A8J2L4M0"/>
<dbReference type="EMBL" id="CAJVCH010538973">
    <property type="protein sequence ID" value="CAG7826208.1"/>
    <property type="molecule type" value="Genomic_DNA"/>
</dbReference>
<keyword evidence="1" id="KW-1133">Transmembrane helix</keyword>
<keyword evidence="3" id="KW-1185">Reference proteome</keyword>
<feature type="transmembrane region" description="Helical" evidence="1">
    <location>
        <begin position="168"/>
        <end position="199"/>
    </location>
</feature>
<proteinExistence type="predicted"/>
<feature type="transmembrane region" description="Helical" evidence="1">
    <location>
        <begin position="40"/>
        <end position="58"/>
    </location>
</feature>
<feature type="transmembrane region" description="Helical" evidence="1">
    <location>
        <begin position="128"/>
        <end position="148"/>
    </location>
</feature>
<feature type="transmembrane region" description="Helical" evidence="1">
    <location>
        <begin position="78"/>
        <end position="100"/>
    </location>
</feature>
<organism evidence="2 3">
    <name type="scientific">Allacma fusca</name>
    <dbReference type="NCBI Taxonomy" id="39272"/>
    <lineage>
        <taxon>Eukaryota</taxon>
        <taxon>Metazoa</taxon>
        <taxon>Ecdysozoa</taxon>
        <taxon>Arthropoda</taxon>
        <taxon>Hexapoda</taxon>
        <taxon>Collembola</taxon>
        <taxon>Symphypleona</taxon>
        <taxon>Sminthuridae</taxon>
        <taxon>Allacma</taxon>
    </lineage>
</organism>
<accession>A0A8J2L4M0</accession>
<protein>
    <submittedName>
        <fullName evidence="2">Uncharacterized protein</fullName>
    </submittedName>
</protein>
<dbReference type="Proteomes" id="UP000708208">
    <property type="component" value="Unassembled WGS sequence"/>
</dbReference>
<evidence type="ECO:0000313" key="2">
    <source>
        <dbReference type="EMBL" id="CAG7826208.1"/>
    </source>
</evidence>
<keyword evidence="1" id="KW-0812">Transmembrane</keyword>
<reference evidence="2" key="1">
    <citation type="submission" date="2021-06" db="EMBL/GenBank/DDBJ databases">
        <authorList>
            <person name="Hodson N. C."/>
            <person name="Mongue J. A."/>
            <person name="Jaron S. K."/>
        </authorList>
    </citation>
    <scope>NUCLEOTIDE SEQUENCE</scope>
</reference>
<keyword evidence="1" id="KW-0472">Membrane</keyword>
<sequence length="294" mass="34378">MENPTETNLRKTLKIFPFQWNGTTTTFTACHLPSWRRIQYLIALCFIFIDICYVIYRLCYLGTRYYHWDDGSIKLEEIVILFSLIGPKTMALLFSLTILVNVDDIMEFLNESLKIAARKKNVRDSATVKVLVLAFLLRIMQLVLVSIVQPNKSQFWYSALPPNLKTTGIFWVHFYFTLQVSLIQFVVVFFIIILIVYYVSLDVVLTKKRNSTITNKIRTYRIYSRIGDQPKLFERGQKLLFAPSLNSRTCQDDITRKYLKSCKAMSLLGIQKIFFPQILKFIVFNTIRLLIATD</sequence>
<name>A0A8J2L4M0_9HEXA</name>
<evidence type="ECO:0000313" key="3">
    <source>
        <dbReference type="Proteomes" id="UP000708208"/>
    </source>
</evidence>